<protein>
    <recommendedName>
        <fullName evidence="5">BTB domain-containing protein</fullName>
    </recommendedName>
</protein>
<dbReference type="VEuPathDB" id="FungiDB:GGTG_05294"/>
<proteinExistence type="predicted"/>
<dbReference type="RefSeq" id="XP_009221357.1">
    <property type="nucleotide sequence ID" value="XM_009223093.1"/>
</dbReference>
<reference evidence="2" key="3">
    <citation type="submission" date="2010-09" db="EMBL/GenBank/DDBJ databases">
        <title>Annotation of Gaeumannomyces graminis var. tritici R3-111a-1.</title>
        <authorList>
            <consortium name="The Broad Institute Genome Sequencing Platform"/>
            <person name="Ma L.-J."/>
            <person name="Dead R."/>
            <person name="Young S.K."/>
            <person name="Zeng Q."/>
            <person name="Gargeya S."/>
            <person name="Fitzgerald M."/>
            <person name="Haas B."/>
            <person name="Abouelleil A."/>
            <person name="Alvarado L."/>
            <person name="Arachchi H.M."/>
            <person name="Berlin A."/>
            <person name="Brown A."/>
            <person name="Chapman S.B."/>
            <person name="Chen Z."/>
            <person name="Dunbar C."/>
            <person name="Freedman E."/>
            <person name="Gearin G."/>
            <person name="Gellesch M."/>
            <person name="Goldberg J."/>
            <person name="Griggs A."/>
            <person name="Gujja S."/>
            <person name="Heiman D."/>
            <person name="Howarth C."/>
            <person name="Larson L."/>
            <person name="Lui A."/>
            <person name="MacDonald P.J.P."/>
            <person name="Mehta T."/>
            <person name="Montmayeur A."/>
            <person name="Murphy C."/>
            <person name="Neiman D."/>
            <person name="Pearson M."/>
            <person name="Priest M."/>
            <person name="Roberts A."/>
            <person name="Saif S."/>
            <person name="Shea T."/>
            <person name="Shenoy N."/>
            <person name="Sisk P."/>
            <person name="Stolte C."/>
            <person name="Sykes S."/>
            <person name="Yandava C."/>
            <person name="Wortman J."/>
            <person name="Nusbaum C."/>
            <person name="Birren B."/>
        </authorList>
    </citation>
    <scope>NUCLEOTIDE SEQUENCE</scope>
    <source>
        <strain evidence="2">R3-111a-1</strain>
    </source>
</reference>
<reference evidence="3" key="5">
    <citation type="submission" date="2018-04" db="UniProtKB">
        <authorList>
            <consortium name="EnsemblFungi"/>
        </authorList>
    </citation>
    <scope>IDENTIFICATION</scope>
    <source>
        <strain evidence="3">R3-111a-1</strain>
    </source>
</reference>
<dbReference type="GeneID" id="20345752"/>
<reference evidence="2" key="2">
    <citation type="submission" date="2010-07" db="EMBL/GenBank/DDBJ databases">
        <authorList>
            <consortium name="The Broad Institute Genome Sequencing Platform"/>
            <consortium name="Broad Institute Genome Sequencing Center for Infectious Disease"/>
            <person name="Ma L.-J."/>
            <person name="Dead R."/>
            <person name="Young S."/>
            <person name="Zeng Q."/>
            <person name="Koehrsen M."/>
            <person name="Alvarado L."/>
            <person name="Berlin A."/>
            <person name="Chapman S.B."/>
            <person name="Chen Z."/>
            <person name="Freedman E."/>
            <person name="Gellesch M."/>
            <person name="Goldberg J."/>
            <person name="Griggs A."/>
            <person name="Gujja S."/>
            <person name="Heilman E.R."/>
            <person name="Heiman D."/>
            <person name="Hepburn T."/>
            <person name="Howarth C."/>
            <person name="Jen D."/>
            <person name="Larson L."/>
            <person name="Mehta T."/>
            <person name="Neiman D."/>
            <person name="Pearson M."/>
            <person name="Roberts A."/>
            <person name="Saif S."/>
            <person name="Shea T."/>
            <person name="Shenoy N."/>
            <person name="Sisk P."/>
            <person name="Stolte C."/>
            <person name="Sykes S."/>
            <person name="Walk T."/>
            <person name="White J."/>
            <person name="Yandava C."/>
            <person name="Haas B."/>
            <person name="Nusbaum C."/>
            <person name="Birren B."/>
        </authorList>
    </citation>
    <scope>NUCLEOTIDE SEQUENCE</scope>
    <source>
        <strain evidence="2">R3-111a-1</strain>
    </source>
</reference>
<evidence type="ECO:0008006" key="5">
    <source>
        <dbReference type="Google" id="ProtNLM"/>
    </source>
</evidence>
<evidence type="ECO:0000313" key="3">
    <source>
        <dbReference type="EnsemblFungi" id="EJT75357"/>
    </source>
</evidence>
<sequence length="362" mass="39734">MSVTTSSGATMATPSESDDEEVSLECLAIARSEYDNPGITKAAFDEQGDVSLLVGAPGANDQAIYTVCSRTLSRASPLLDTLLRSSKADRQLDGGWIVRLPYDDPQSIRIILNIVHGRFRDVPDSMALGSLHQLCISLDKYHIAECLGPWAKNWCQTARRLGPYAVRGHAQVAWVAYVLGNKSMLQEATQILLRETSPWELVEGDEHLLPLYLAGILDNIKKQQIESLQSLVKLMHDTWSDCVANCSSGRGCLVSSDSERKVCTAAVAGSLTASLHKRELLPSSKPIPLEEYTLADFVDIARNITGEIVQGCNRWGADHRKCGPAEKVLKAIELAEESFVPILSMAQLERLKEQAERIGVEY</sequence>
<evidence type="ECO:0000313" key="2">
    <source>
        <dbReference type="EMBL" id="EJT75357.1"/>
    </source>
</evidence>
<feature type="region of interest" description="Disordered" evidence="1">
    <location>
        <begin position="1"/>
        <end position="22"/>
    </location>
</feature>
<dbReference type="Proteomes" id="UP000006039">
    <property type="component" value="Unassembled WGS sequence"/>
</dbReference>
<reference evidence="4" key="1">
    <citation type="submission" date="2010-07" db="EMBL/GenBank/DDBJ databases">
        <title>The genome sequence of Gaeumannomyces graminis var. tritici strain R3-111a-1.</title>
        <authorList>
            <consortium name="The Broad Institute Genome Sequencing Platform"/>
            <person name="Ma L.-J."/>
            <person name="Dead R."/>
            <person name="Young S."/>
            <person name="Zeng Q."/>
            <person name="Koehrsen M."/>
            <person name="Alvarado L."/>
            <person name="Berlin A."/>
            <person name="Chapman S.B."/>
            <person name="Chen Z."/>
            <person name="Freedman E."/>
            <person name="Gellesch M."/>
            <person name="Goldberg J."/>
            <person name="Griggs A."/>
            <person name="Gujja S."/>
            <person name="Heilman E.R."/>
            <person name="Heiman D."/>
            <person name="Hepburn T."/>
            <person name="Howarth C."/>
            <person name="Jen D."/>
            <person name="Larson L."/>
            <person name="Mehta T."/>
            <person name="Neiman D."/>
            <person name="Pearson M."/>
            <person name="Roberts A."/>
            <person name="Saif S."/>
            <person name="Shea T."/>
            <person name="Shenoy N."/>
            <person name="Sisk P."/>
            <person name="Stolte C."/>
            <person name="Sykes S."/>
            <person name="Walk T."/>
            <person name="White J."/>
            <person name="Yandava C."/>
            <person name="Haas B."/>
            <person name="Nusbaum C."/>
            <person name="Birren B."/>
        </authorList>
    </citation>
    <scope>NUCLEOTIDE SEQUENCE [LARGE SCALE GENOMIC DNA]</scope>
    <source>
        <strain evidence="4">R3-111a-1</strain>
    </source>
</reference>
<accession>J3NVH9</accession>
<gene>
    <name evidence="3" type="primary">20345752</name>
    <name evidence="2" type="ORF">GGTG_05294</name>
</gene>
<dbReference type="eggNOG" id="ENOG502RJ3Y">
    <property type="taxonomic scope" value="Eukaryota"/>
</dbReference>
<dbReference type="AlphaFoldDB" id="J3NVH9"/>
<name>J3NVH9_GAET3</name>
<dbReference type="STRING" id="644352.J3NVH9"/>
<organism evidence="2">
    <name type="scientific">Gaeumannomyces tritici (strain R3-111a-1)</name>
    <name type="common">Wheat and barley take-all root rot fungus</name>
    <name type="synonym">Gaeumannomyces graminis var. tritici</name>
    <dbReference type="NCBI Taxonomy" id="644352"/>
    <lineage>
        <taxon>Eukaryota</taxon>
        <taxon>Fungi</taxon>
        <taxon>Dikarya</taxon>
        <taxon>Ascomycota</taxon>
        <taxon>Pezizomycotina</taxon>
        <taxon>Sordariomycetes</taxon>
        <taxon>Sordariomycetidae</taxon>
        <taxon>Magnaporthales</taxon>
        <taxon>Magnaporthaceae</taxon>
        <taxon>Gaeumannomyces</taxon>
    </lineage>
</organism>
<evidence type="ECO:0000313" key="4">
    <source>
        <dbReference type="Proteomes" id="UP000006039"/>
    </source>
</evidence>
<dbReference type="EnsemblFungi" id="EJT75357">
    <property type="protein sequence ID" value="EJT75357"/>
    <property type="gene ID" value="GGTG_05294"/>
</dbReference>
<evidence type="ECO:0000256" key="1">
    <source>
        <dbReference type="SAM" id="MobiDB-lite"/>
    </source>
</evidence>
<keyword evidence="4" id="KW-1185">Reference proteome</keyword>
<reference evidence="3" key="4">
    <citation type="journal article" date="2015" name="G3 (Bethesda)">
        <title>Genome sequences of three phytopathogenic species of the Magnaporthaceae family of fungi.</title>
        <authorList>
            <person name="Okagaki L.H."/>
            <person name="Nunes C.C."/>
            <person name="Sailsbery J."/>
            <person name="Clay B."/>
            <person name="Brown D."/>
            <person name="John T."/>
            <person name="Oh Y."/>
            <person name="Young N."/>
            <person name="Fitzgerald M."/>
            <person name="Haas B.J."/>
            <person name="Zeng Q."/>
            <person name="Young S."/>
            <person name="Adiconis X."/>
            <person name="Fan L."/>
            <person name="Levin J.Z."/>
            <person name="Mitchell T.K."/>
            <person name="Okubara P.A."/>
            <person name="Farman M.L."/>
            <person name="Kohn L.M."/>
            <person name="Birren B."/>
            <person name="Ma L.-J."/>
            <person name="Dean R.A."/>
        </authorList>
    </citation>
    <scope>NUCLEOTIDE SEQUENCE</scope>
    <source>
        <strain evidence="3">R3-111a-1</strain>
    </source>
</reference>
<dbReference type="OrthoDB" id="5275938at2759"/>
<dbReference type="HOGENOM" id="CLU_042420_3_2_1"/>
<dbReference type="EMBL" id="GL385397">
    <property type="protein sequence ID" value="EJT75357.1"/>
    <property type="molecule type" value="Genomic_DNA"/>
</dbReference>
<feature type="compositionally biased region" description="Polar residues" evidence="1">
    <location>
        <begin position="1"/>
        <end position="15"/>
    </location>
</feature>